<evidence type="ECO:0000313" key="1">
    <source>
        <dbReference type="EMBL" id="KAA3477564.1"/>
    </source>
</evidence>
<dbReference type="Proteomes" id="UP000325315">
    <property type="component" value="Unassembled WGS sequence"/>
</dbReference>
<comment type="caution">
    <text evidence="1">The sequence shown here is derived from an EMBL/GenBank/DDBJ whole genome shotgun (WGS) entry which is preliminary data.</text>
</comment>
<organism evidence="1 2">
    <name type="scientific">Gossypium australe</name>
    <dbReference type="NCBI Taxonomy" id="47621"/>
    <lineage>
        <taxon>Eukaryota</taxon>
        <taxon>Viridiplantae</taxon>
        <taxon>Streptophyta</taxon>
        <taxon>Embryophyta</taxon>
        <taxon>Tracheophyta</taxon>
        <taxon>Spermatophyta</taxon>
        <taxon>Magnoliopsida</taxon>
        <taxon>eudicotyledons</taxon>
        <taxon>Gunneridae</taxon>
        <taxon>Pentapetalae</taxon>
        <taxon>rosids</taxon>
        <taxon>malvids</taxon>
        <taxon>Malvales</taxon>
        <taxon>Malvaceae</taxon>
        <taxon>Malvoideae</taxon>
        <taxon>Gossypium</taxon>
    </lineage>
</organism>
<dbReference type="AlphaFoldDB" id="A0A5B6W8G4"/>
<sequence>MTMFAKIFMKSNNERRFQRKEGLKLESNKEKDPIICYECKKSRHIKVVPNERKMGQTNKNIRPIDEDSFDDEEQEVTNIFLMTIEDSEVTSNSSSLIPYSFDKLQDAYDELGLEFEVMVSKHKKKKNSKLKVENDLLSKTNHEHEEKVNRLQTITDDF</sequence>
<accession>A0A5B6W8G4</accession>
<protein>
    <submittedName>
        <fullName evidence="1">Zf-CCHC domain-containing protein</fullName>
    </submittedName>
</protein>
<keyword evidence="2" id="KW-1185">Reference proteome</keyword>
<dbReference type="OrthoDB" id="999288at2759"/>
<proteinExistence type="predicted"/>
<name>A0A5B6W8G4_9ROSI</name>
<reference evidence="2" key="1">
    <citation type="journal article" date="2019" name="Plant Biotechnol. J.">
        <title>Genome sequencing of the Australian wild diploid species Gossypium australe highlights disease resistance and delayed gland morphogenesis.</title>
        <authorList>
            <person name="Cai Y."/>
            <person name="Cai X."/>
            <person name="Wang Q."/>
            <person name="Wang P."/>
            <person name="Zhang Y."/>
            <person name="Cai C."/>
            <person name="Xu Y."/>
            <person name="Wang K."/>
            <person name="Zhou Z."/>
            <person name="Wang C."/>
            <person name="Geng S."/>
            <person name="Li B."/>
            <person name="Dong Q."/>
            <person name="Hou Y."/>
            <person name="Wang H."/>
            <person name="Ai P."/>
            <person name="Liu Z."/>
            <person name="Yi F."/>
            <person name="Sun M."/>
            <person name="An G."/>
            <person name="Cheng J."/>
            <person name="Zhang Y."/>
            <person name="Shi Q."/>
            <person name="Xie Y."/>
            <person name="Shi X."/>
            <person name="Chang Y."/>
            <person name="Huang F."/>
            <person name="Chen Y."/>
            <person name="Hong S."/>
            <person name="Mi L."/>
            <person name="Sun Q."/>
            <person name="Zhang L."/>
            <person name="Zhou B."/>
            <person name="Peng R."/>
            <person name="Zhang X."/>
            <person name="Liu F."/>
        </authorList>
    </citation>
    <scope>NUCLEOTIDE SEQUENCE [LARGE SCALE GENOMIC DNA]</scope>
    <source>
        <strain evidence="2">cv. PA1801</strain>
    </source>
</reference>
<dbReference type="EMBL" id="SMMG02000004">
    <property type="protein sequence ID" value="KAA3477564.1"/>
    <property type="molecule type" value="Genomic_DNA"/>
</dbReference>
<evidence type="ECO:0000313" key="2">
    <source>
        <dbReference type="Proteomes" id="UP000325315"/>
    </source>
</evidence>
<gene>
    <name evidence="1" type="ORF">EPI10_011443</name>
</gene>